<evidence type="ECO:0000313" key="3">
    <source>
        <dbReference type="Proteomes" id="UP000789706"/>
    </source>
</evidence>
<evidence type="ECO:0000313" key="2">
    <source>
        <dbReference type="EMBL" id="CAG8597047.1"/>
    </source>
</evidence>
<accession>A0A9N9CCN0</accession>
<name>A0A9N9CCN0_9GLOM</name>
<dbReference type="InterPro" id="IPR011009">
    <property type="entry name" value="Kinase-like_dom_sf"/>
</dbReference>
<organism evidence="2 3">
    <name type="scientific">Diversispora eburnea</name>
    <dbReference type="NCBI Taxonomy" id="1213867"/>
    <lineage>
        <taxon>Eukaryota</taxon>
        <taxon>Fungi</taxon>
        <taxon>Fungi incertae sedis</taxon>
        <taxon>Mucoromycota</taxon>
        <taxon>Glomeromycotina</taxon>
        <taxon>Glomeromycetes</taxon>
        <taxon>Diversisporales</taxon>
        <taxon>Diversisporaceae</taxon>
        <taxon>Diversispora</taxon>
    </lineage>
</organism>
<dbReference type="OrthoDB" id="2361725at2759"/>
<dbReference type="InterPro" id="IPR001245">
    <property type="entry name" value="Ser-Thr/Tyr_kinase_cat_dom"/>
</dbReference>
<reference evidence="2" key="1">
    <citation type="submission" date="2021-06" db="EMBL/GenBank/DDBJ databases">
        <authorList>
            <person name="Kallberg Y."/>
            <person name="Tangrot J."/>
            <person name="Rosling A."/>
        </authorList>
    </citation>
    <scope>NUCLEOTIDE SEQUENCE</scope>
    <source>
        <strain evidence="2">AZ414A</strain>
    </source>
</reference>
<dbReference type="InterPro" id="IPR000719">
    <property type="entry name" value="Prot_kinase_dom"/>
</dbReference>
<dbReference type="Gene3D" id="1.10.510.10">
    <property type="entry name" value="Transferase(Phosphotransferase) domain 1"/>
    <property type="match status" value="1"/>
</dbReference>
<sequence>METKAIKKFGTWSSGNADIDKIIQESQINNPAYNLRWMPYDNFHDTKHIDDNKYYTLHSAKLLDKRGCEYEHYGVVTLKELKDYRYDILEFFKMIKKVIDDDSLCFIKFFGISKNPSTQNYIIVMESHDGIFHSYLSDIFLNIMWCSKIEMLHQVIDGLKTLHENNLVHCDLNSRNIPMKHLDPFSRKLFAAMDPEFFNADLKRNGMNKSHKQKLLRSLYKFHPESCYVSRNIYTLFELQDSLEDIKSGKYPNLCLKPIT</sequence>
<dbReference type="SUPFAM" id="SSF56112">
    <property type="entry name" value="Protein kinase-like (PK-like)"/>
    <property type="match status" value="1"/>
</dbReference>
<dbReference type="AlphaFoldDB" id="A0A9N9CCN0"/>
<keyword evidence="3" id="KW-1185">Reference proteome</keyword>
<dbReference type="EMBL" id="CAJVPK010001737">
    <property type="protein sequence ID" value="CAG8597047.1"/>
    <property type="molecule type" value="Genomic_DNA"/>
</dbReference>
<dbReference type="PROSITE" id="PS50011">
    <property type="entry name" value="PROTEIN_KINASE_DOM"/>
    <property type="match status" value="1"/>
</dbReference>
<dbReference type="GO" id="GO:0004672">
    <property type="term" value="F:protein kinase activity"/>
    <property type="evidence" value="ECO:0007669"/>
    <property type="project" value="InterPro"/>
</dbReference>
<dbReference type="GO" id="GO:0005524">
    <property type="term" value="F:ATP binding"/>
    <property type="evidence" value="ECO:0007669"/>
    <property type="project" value="InterPro"/>
</dbReference>
<proteinExistence type="predicted"/>
<comment type="caution">
    <text evidence="2">The sequence shown here is derived from an EMBL/GenBank/DDBJ whole genome shotgun (WGS) entry which is preliminary data.</text>
</comment>
<dbReference type="Pfam" id="PF07714">
    <property type="entry name" value="PK_Tyr_Ser-Thr"/>
    <property type="match status" value="1"/>
</dbReference>
<gene>
    <name evidence="2" type="ORF">DEBURN_LOCUS9338</name>
</gene>
<evidence type="ECO:0000259" key="1">
    <source>
        <dbReference type="PROSITE" id="PS50011"/>
    </source>
</evidence>
<dbReference type="Proteomes" id="UP000789706">
    <property type="component" value="Unassembled WGS sequence"/>
</dbReference>
<feature type="domain" description="Protein kinase" evidence="1">
    <location>
        <begin position="43"/>
        <end position="260"/>
    </location>
</feature>
<protein>
    <submittedName>
        <fullName evidence="2">1188_t:CDS:1</fullName>
    </submittedName>
</protein>